<evidence type="ECO:0000313" key="2">
    <source>
        <dbReference type="Proteomes" id="UP000823388"/>
    </source>
</evidence>
<dbReference type="EMBL" id="CM029047">
    <property type="protein sequence ID" value="KAG2584716.1"/>
    <property type="molecule type" value="Genomic_DNA"/>
</dbReference>
<gene>
    <name evidence="1" type="ORF">PVAP13_6KG338412</name>
</gene>
<protein>
    <submittedName>
        <fullName evidence="1">Uncharacterized protein</fullName>
    </submittedName>
</protein>
<comment type="caution">
    <text evidence="1">The sequence shown here is derived from an EMBL/GenBank/DDBJ whole genome shotgun (WGS) entry which is preliminary data.</text>
</comment>
<proteinExistence type="predicted"/>
<evidence type="ECO:0000313" key="1">
    <source>
        <dbReference type="EMBL" id="KAG2584716.1"/>
    </source>
</evidence>
<dbReference type="Proteomes" id="UP000823388">
    <property type="component" value="Chromosome 6K"/>
</dbReference>
<dbReference type="AlphaFoldDB" id="A0A8T0RHZ2"/>
<accession>A0A8T0RHZ2</accession>
<reference evidence="1" key="1">
    <citation type="submission" date="2020-05" db="EMBL/GenBank/DDBJ databases">
        <title>WGS assembly of Panicum virgatum.</title>
        <authorList>
            <person name="Lovell J.T."/>
            <person name="Jenkins J."/>
            <person name="Shu S."/>
            <person name="Juenger T.E."/>
            <person name="Schmutz J."/>
        </authorList>
    </citation>
    <scope>NUCLEOTIDE SEQUENCE</scope>
    <source>
        <strain evidence="1">AP13</strain>
    </source>
</reference>
<sequence length="102" mass="11115">MIAKNLSILGHACEEHHTRAHAFDCNPPDRSKDGWAEADVTSGVLGEREEAVVVGVCAVCPRGLRGWMCVYIDAVDWAEAKADGRALCTACSLYQLDRRKIG</sequence>
<keyword evidence="2" id="KW-1185">Reference proteome</keyword>
<organism evidence="1 2">
    <name type="scientific">Panicum virgatum</name>
    <name type="common">Blackwell switchgrass</name>
    <dbReference type="NCBI Taxonomy" id="38727"/>
    <lineage>
        <taxon>Eukaryota</taxon>
        <taxon>Viridiplantae</taxon>
        <taxon>Streptophyta</taxon>
        <taxon>Embryophyta</taxon>
        <taxon>Tracheophyta</taxon>
        <taxon>Spermatophyta</taxon>
        <taxon>Magnoliopsida</taxon>
        <taxon>Liliopsida</taxon>
        <taxon>Poales</taxon>
        <taxon>Poaceae</taxon>
        <taxon>PACMAD clade</taxon>
        <taxon>Panicoideae</taxon>
        <taxon>Panicodae</taxon>
        <taxon>Paniceae</taxon>
        <taxon>Panicinae</taxon>
        <taxon>Panicum</taxon>
        <taxon>Panicum sect. Hiantes</taxon>
    </lineage>
</organism>
<name>A0A8T0RHZ2_PANVG</name>